<name>A0A9D3YE77_DREPO</name>
<keyword evidence="2" id="KW-1185">Reference proteome</keyword>
<dbReference type="Proteomes" id="UP000828390">
    <property type="component" value="Unassembled WGS sequence"/>
</dbReference>
<sequence length="70" mass="7821">MRYSDLSHHREQYLAQSSTPICLITGAGLRDRSSAQTLARFYEGSAVAHSEYLPILCSQAGATERRSQYI</sequence>
<proteinExistence type="predicted"/>
<evidence type="ECO:0000313" key="1">
    <source>
        <dbReference type="EMBL" id="KAH3696900.1"/>
    </source>
</evidence>
<accession>A0A9D3YE77</accession>
<dbReference type="EMBL" id="JAIWYP010000016">
    <property type="protein sequence ID" value="KAH3696900.1"/>
    <property type="molecule type" value="Genomic_DNA"/>
</dbReference>
<comment type="caution">
    <text evidence="1">The sequence shown here is derived from an EMBL/GenBank/DDBJ whole genome shotgun (WGS) entry which is preliminary data.</text>
</comment>
<reference evidence="1" key="1">
    <citation type="journal article" date="2019" name="bioRxiv">
        <title>The Genome of the Zebra Mussel, Dreissena polymorpha: A Resource for Invasive Species Research.</title>
        <authorList>
            <person name="McCartney M.A."/>
            <person name="Auch B."/>
            <person name="Kono T."/>
            <person name="Mallez S."/>
            <person name="Zhang Y."/>
            <person name="Obille A."/>
            <person name="Becker A."/>
            <person name="Abrahante J.E."/>
            <person name="Garbe J."/>
            <person name="Badalamenti J.P."/>
            <person name="Herman A."/>
            <person name="Mangelson H."/>
            <person name="Liachko I."/>
            <person name="Sullivan S."/>
            <person name="Sone E.D."/>
            <person name="Koren S."/>
            <person name="Silverstein K.A.T."/>
            <person name="Beckman K.B."/>
            <person name="Gohl D.M."/>
        </authorList>
    </citation>
    <scope>NUCLEOTIDE SEQUENCE</scope>
    <source>
        <strain evidence="1">Duluth1</strain>
        <tissue evidence="1">Whole animal</tissue>
    </source>
</reference>
<protein>
    <submittedName>
        <fullName evidence="1">Uncharacterized protein</fullName>
    </submittedName>
</protein>
<evidence type="ECO:0000313" key="2">
    <source>
        <dbReference type="Proteomes" id="UP000828390"/>
    </source>
</evidence>
<dbReference type="AlphaFoldDB" id="A0A9D3YE77"/>
<reference evidence="1" key="2">
    <citation type="submission" date="2020-11" db="EMBL/GenBank/DDBJ databases">
        <authorList>
            <person name="McCartney M.A."/>
            <person name="Auch B."/>
            <person name="Kono T."/>
            <person name="Mallez S."/>
            <person name="Becker A."/>
            <person name="Gohl D.M."/>
            <person name="Silverstein K.A.T."/>
            <person name="Koren S."/>
            <person name="Bechman K.B."/>
            <person name="Herman A."/>
            <person name="Abrahante J.E."/>
            <person name="Garbe J."/>
        </authorList>
    </citation>
    <scope>NUCLEOTIDE SEQUENCE</scope>
    <source>
        <strain evidence="1">Duluth1</strain>
        <tissue evidence="1">Whole animal</tissue>
    </source>
</reference>
<gene>
    <name evidence="1" type="ORF">DPMN_084383</name>
</gene>
<organism evidence="1 2">
    <name type="scientific">Dreissena polymorpha</name>
    <name type="common">Zebra mussel</name>
    <name type="synonym">Mytilus polymorpha</name>
    <dbReference type="NCBI Taxonomy" id="45954"/>
    <lineage>
        <taxon>Eukaryota</taxon>
        <taxon>Metazoa</taxon>
        <taxon>Spiralia</taxon>
        <taxon>Lophotrochozoa</taxon>
        <taxon>Mollusca</taxon>
        <taxon>Bivalvia</taxon>
        <taxon>Autobranchia</taxon>
        <taxon>Heteroconchia</taxon>
        <taxon>Euheterodonta</taxon>
        <taxon>Imparidentia</taxon>
        <taxon>Neoheterodontei</taxon>
        <taxon>Myida</taxon>
        <taxon>Dreissenoidea</taxon>
        <taxon>Dreissenidae</taxon>
        <taxon>Dreissena</taxon>
    </lineage>
</organism>